<name>A0A7V8V3H1_9BACT</name>
<sequence>MTIRTLAVMLTLVTLVSGCRTWGWGVKQPKQDSHLVDNFTDSKSESDEDKEDDFVDSTTYAKKNGRTEDPGTGLSDRSRQIERSLGYK</sequence>
<organism evidence="2 3">
    <name type="scientific">Bremerella alba</name>
    <dbReference type="NCBI Taxonomy" id="980252"/>
    <lineage>
        <taxon>Bacteria</taxon>
        <taxon>Pseudomonadati</taxon>
        <taxon>Planctomycetota</taxon>
        <taxon>Planctomycetia</taxon>
        <taxon>Pirellulales</taxon>
        <taxon>Pirellulaceae</taxon>
        <taxon>Bremerella</taxon>
    </lineage>
</organism>
<dbReference type="RefSeq" id="WP_207395706.1">
    <property type="nucleotide sequence ID" value="NZ_JABRWO010000003.1"/>
</dbReference>
<evidence type="ECO:0000313" key="2">
    <source>
        <dbReference type="EMBL" id="MBA2114239.1"/>
    </source>
</evidence>
<dbReference type="EMBL" id="JABRWO010000003">
    <property type="protein sequence ID" value="MBA2114239.1"/>
    <property type="molecule type" value="Genomic_DNA"/>
</dbReference>
<dbReference type="AlphaFoldDB" id="A0A7V8V3H1"/>
<reference evidence="2 3" key="1">
    <citation type="submission" date="2020-05" db="EMBL/GenBank/DDBJ databases">
        <title>Bremerella alba sp. nov., a novel planctomycete isolated from the surface of the macroalga Fucus spiralis.</title>
        <authorList>
            <person name="Godinho O."/>
            <person name="Botelho R."/>
            <person name="Albuquerque L."/>
            <person name="Wiegand S."/>
            <person name="Da Costa M.S."/>
            <person name="Lobo-Da-Cunha A."/>
            <person name="Jogler C."/>
            <person name="Lage O.M."/>
        </authorList>
    </citation>
    <scope>NUCLEOTIDE SEQUENCE [LARGE SCALE GENOMIC DNA]</scope>
    <source>
        <strain evidence="2 3">FF15</strain>
    </source>
</reference>
<gene>
    <name evidence="2" type="ORF">HOV93_13950</name>
</gene>
<accession>A0A7V8V3H1</accession>
<evidence type="ECO:0008006" key="4">
    <source>
        <dbReference type="Google" id="ProtNLM"/>
    </source>
</evidence>
<comment type="caution">
    <text evidence="2">The sequence shown here is derived from an EMBL/GenBank/DDBJ whole genome shotgun (WGS) entry which is preliminary data.</text>
</comment>
<proteinExistence type="predicted"/>
<dbReference type="PROSITE" id="PS51257">
    <property type="entry name" value="PROKAR_LIPOPROTEIN"/>
    <property type="match status" value="1"/>
</dbReference>
<evidence type="ECO:0000256" key="1">
    <source>
        <dbReference type="SAM" id="MobiDB-lite"/>
    </source>
</evidence>
<feature type="compositionally biased region" description="Acidic residues" evidence="1">
    <location>
        <begin position="46"/>
        <end position="55"/>
    </location>
</feature>
<keyword evidence="3" id="KW-1185">Reference proteome</keyword>
<feature type="region of interest" description="Disordered" evidence="1">
    <location>
        <begin position="37"/>
        <end position="88"/>
    </location>
</feature>
<dbReference type="Proteomes" id="UP000551616">
    <property type="component" value="Unassembled WGS sequence"/>
</dbReference>
<evidence type="ECO:0000313" key="3">
    <source>
        <dbReference type="Proteomes" id="UP000551616"/>
    </source>
</evidence>
<protein>
    <recommendedName>
        <fullName evidence="4">Lipoprotein</fullName>
    </recommendedName>
</protein>